<comment type="function">
    <text evidence="10">Component of the FACT complex, a general chromatin factor that acts to reorganize nucleosomes. The FACT complex is involved in multiple processes that require DNA as a template such as mRNA elongation, DNA replication and DNA repair. During transcription elongation the FACT complex acts as a histone chaperone that both destabilizes and restores nucleosomal structure. It facilitates the passage of RNA polymerase II and transcription by promoting the dissociation of one histone H2A-H2B dimer from the nucleosome, then subsequently promotes the reestablishment of the nucleosome following the passage of RNA polymerase II.</text>
</comment>
<dbReference type="InterPro" id="IPR056595">
    <property type="entry name" value="Fact-SPT16_PH"/>
</dbReference>
<evidence type="ECO:0000256" key="6">
    <source>
        <dbReference type="ARBA" id="ARBA00023054"/>
    </source>
</evidence>
<feature type="domain" description="Histone chaperone RTT106/FACT complex subunit SPT16-like middle" evidence="14">
    <location>
        <begin position="811"/>
        <end position="901"/>
    </location>
</feature>
<dbReference type="SUPFAM" id="SSF55920">
    <property type="entry name" value="Creatinase/aminopeptidase"/>
    <property type="match status" value="1"/>
</dbReference>
<dbReference type="Pfam" id="PF08644">
    <property type="entry name" value="SPT16"/>
    <property type="match status" value="1"/>
</dbReference>
<dbReference type="SMART" id="SM01286">
    <property type="entry name" value="SPT16"/>
    <property type="match status" value="1"/>
</dbReference>
<comment type="subcellular location">
    <subcellularLocation>
        <location evidence="10">Nucleus</location>
    </subcellularLocation>
    <subcellularLocation>
        <location evidence="10">Chromosome</location>
    </subcellularLocation>
</comment>
<dbReference type="InterPro" id="IPR000994">
    <property type="entry name" value="Pept_M24"/>
</dbReference>
<evidence type="ECO:0000256" key="1">
    <source>
        <dbReference type="ARBA" id="ARBA00010779"/>
    </source>
</evidence>
<dbReference type="Pfam" id="PF21091">
    <property type="entry name" value="SPT16_C"/>
    <property type="match status" value="1"/>
</dbReference>
<keyword evidence="7 10" id="KW-0804">Transcription</keyword>
<accession>A0A7S0S408</accession>
<comment type="subunit">
    <text evidence="10">Component of the FACT complex.</text>
</comment>
<proteinExistence type="inferred from homology"/>
<dbReference type="InterPro" id="IPR040258">
    <property type="entry name" value="Spt16"/>
</dbReference>
<dbReference type="FunFam" id="2.30.29.150:FF:000004">
    <property type="entry name" value="FACT complex subunit SPT16"/>
    <property type="match status" value="1"/>
</dbReference>
<dbReference type="SMART" id="SM01287">
    <property type="entry name" value="Rtt106"/>
    <property type="match status" value="1"/>
</dbReference>
<dbReference type="GO" id="GO:0006281">
    <property type="term" value="P:DNA repair"/>
    <property type="evidence" value="ECO:0007669"/>
    <property type="project" value="UniProtKB-UniRule"/>
</dbReference>
<evidence type="ECO:0000256" key="3">
    <source>
        <dbReference type="ARBA" id="ARBA00022705"/>
    </source>
</evidence>
<dbReference type="Gene3D" id="3.40.350.10">
    <property type="entry name" value="Creatinase/prolidase N-terminal domain"/>
    <property type="match status" value="1"/>
</dbReference>
<evidence type="ECO:0000259" key="12">
    <source>
        <dbReference type="SMART" id="SM01285"/>
    </source>
</evidence>
<dbReference type="GO" id="GO:0006260">
    <property type="term" value="P:DNA replication"/>
    <property type="evidence" value="ECO:0007669"/>
    <property type="project" value="UniProtKB-KW"/>
</dbReference>
<comment type="similarity">
    <text evidence="1 10">Belongs to the peptidase M24 family. SPT16 subfamily.</text>
</comment>
<dbReference type="Pfam" id="PF00557">
    <property type="entry name" value="Peptidase_M24"/>
    <property type="match status" value="1"/>
</dbReference>
<dbReference type="PANTHER" id="PTHR13980:SF15">
    <property type="entry name" value="FACT COMPLEX SUBUNIT SPT16"/>
    <property type="match status" value="1"/>
</dbReference>
<protein>
    <recommendedName>
        <fullName evidence="10">FACT complex subunit</fullName>
    </recommendedName>
</protein>
<reference evidence="15" key="1">
    <citation type="submission" date="2021-01" db="EMBL/GenBank/DDBJ databases">
        <authorList>
            <person name="Corre E."/>
            <person name="Pelletier E."/>
            <person name="Niang G."/>
            <person name="Scheremetjew M."/>
            <person name="Finn R."/>
            <person name="Kale V."/>
            <person name="Holt S."/>
            <person name="Cochrane G."/>
            <person name="Meng A."/>
            <person name="Brown T."/>
            <person name="Cohen L."/>
        </authorList>
    </citation>
    <scope>NUCLEOTIDE SEQUENCE</scope>
    <source>
        <strain evidence="15">SAG 11-49</strain>
    </source>
</reference>
<organism evidence="15">
    <name type="scientific">Chlamydomonas leiostraca</name>
    <dbReference type="NCBI Taxonomy" id="1034604"/>
    <lineage>
        <taxon>Eukaryota</taxon>
        <taxon>Viridiplantae</taxon>
        <taxon>Chlorophyta</taxon>
        <taxon>core chlorophytes</taxon>
        <taxon>Chlorophyceae</taxon>
        <taxon>CS clade</taxon>
        <taxon>Chlamydomonadales</taxon>
        <taxon>Chlamydomonadaceae</taxon>
        <taxon>Chlamydomonas</taxon>
    </lineage>
</organism>
<dbReference type="FunFam" id="3.40.350.10:FF:000006">
    <property type="entry name" value="FACT complex subunit SPT16"/>
    <property type="match status" value="1"/>
</dbReference>
<evidence type="ECO:0000256" key="8">
    <source>
        <dbReference type="ARBA" id="ARBA00023204"/>
    </source>
</evidence>
<dbReference type="GO" id="GO:0031491">
    <property type="term" value="F:nucleosome binding"/>
    <property type="evidence" value="ECO:0007669"/>
    <property type="project" value="TreeGrafter"/>
</dbReference>
<dbReference type="SMART" id="SM01285">
    <property type="entry name" value="FACT-Spt16_Nlob"/>
    <property type="match status" value="1"/>
</dbReference>
<feature type="compositionally biased region" description="Acidic residues" evidence="11">
    <location>
        <begin position="935"/>
        <end position="991"/>
    </location>
</feature>
<dbReference type="GO" id="GO:0035101">
    <property type="term" value="C:FACT complex"/>
    <property type="evidence" value="ECO:0007669"/>
    <property type="project" value="UniProtKB-UniRule"/>
</dbReference>
<dbReference type="Pfam" id="PF14826">
    <property type="entry name" value="FACT-Spt16_Nlob"/>
    <property type="match status" value="1"/>
</dbReference>
<evidence type="ECO:0000256" key="5">
    <source>
        <dbReference type="ARBA" id="ARBA00023015"/>
    </source>
</evidence>
<dbReference type="InterPro" id="IPR011993">
    <property type="entry name" value="PH-like_dom_sf"/>
</dbReference>
<dbReference type="GO" id="GO:0006368">
    <property type="term" value="P:transcription elongation by RNA polymerase II"/>
    <property type="evidence" value="ECO:0007669"/>
    <property type="project" value="TreeGrafter"/>
</dbReference>
<evidence type="ECO:0000256" key="2">
    <source>
        <dbReference type="ARBA" id="ARBA00022454"/>
    </source>
</evidence>
<dbReference type="Gene3D" id="3.90.230.10">
    <property type="entry name" value="Creatinase/methionine aminopeptidase superfamily"/>
    <property type="match status" value="1"/>
</dbReference>
<keyword evidence="5 10" id="KW-0805">Transcription regulation</keyword>
<keyword evidence="9 10" id="KW-0539">Nucleus</keyword>
<keyword evidence="2 10" id="KW-0158">Chromosome</keyword>
<dbReference type="FunFam" id="2.30.29.30:FF:000017">
    <property type="entry name" value="FACT complex subunit SPT16"/>
    <property type="match status" value="1"/>
</dbReference>
<keyword evidence="4 10" id="KW-0227">DNA damage</keyword>
<evidence type="ECO:0000259" key="14">
    <source>
        <dbReference type="SMART" id="SM01287"/>
    </source>
</evidence>
<evidence type="ECO:0000256" key="11">
    <source>
        <dbReference type="SAM" id="MobiDB-lite"/>
    </source>
</evidence>
<dbReference type="Pfam" id="PF08512">
    <property type="entry name" value="Rttp106-like_middle"/>
    <property type="match status" value="1"/>
</dbReference>
<gene>
    <name evidence="15" type="ORF">CLEI1391_LOCUS17900</name>
</gene>
<dbReference type="Pfam" id="PF24824">
    <property type="entry name" value="PH_SPT16"/>
    <property type="match status" value="1"/>
</dbReference>
<feature type="compositionally biased region" description="Basic and acidic residues" evidence="11">
    <location>
        <begin position="992"/>
        <end position="1013"/>
    </location>
</feature>
<dbReference type="InterPro" id="IPR048969">
    <property type="entry name" value="FACT_SPT16_C"/>
</dbReference>
<dbReference type="Gene3D" id="2.30.29.210">
    <property type="entry name" value="FACT complex subunit Spt16p/Cdc68p"/>
    <property type="match status" value="1"/>
</dbReference>
<feature type="region of interest" description="Disordered" evidence="11">
    <location>
        <begin position="931"/>
        <end position="1038"/>
    </location>
</feature>
<sequence>MAEGAVSIDAATFGRRLKQLYDHWKANTGSLWGGCNAIAVAVGASSEDLRYLKSLALHLWLFGYELPDTILVFTPTELHVVASQKKAEVLQPLAGTAEGLGVKMVMHVKPKAEDGSTQFKELITTIQTAEDVKDPQVGTLPKDKHSGKFVEVYNTVIAESGLATVDVASGFADLLAVKDPAEIMNHKKAAMLAARVVKDFVLAKIETIIDEGKSVKHSKLTEQTEQVILDPAKIGVKLKAENCDIAYPPIFQSGGKYDLKVSAVSDDAPLHDGVIVVSVGTRYSFYCANLSRTFLINPTKKQEQEYTALLAAQEAVIASLADGAPLAAASDAAIKALKDANMAHLADKLSRSFGHGMGIEFRESGSSLSQKAEAAARPLRAGQVFNVCLSLTGLENPEAKDAKGKVYALQVADTVVVGEGGKAPEVATLSCFKTWDKVSYTLNDDDDAKEEGDLKLEDLTNGLPSRKALRSDDPNHKSAEALRKERQEELVKAKNEETLRRLTARKDGEGGEGGTTGRKVSEVVAYRSVGDIPVARDLTIQVDPKAESILLPVYGVLVPFHITTVKNVAHSQDGDHAHIRVTFNFGGAYEPYQKHAPNVVFLKELSFRSGDLRHAAKVVQDIKVLRSTVALKDKERAERATLVAQERLQQGKRVYKLPDLWMRPGPAGKGRKVPGTLEAHANGFRYLNPRHPNEPVHVMFRNIKHAFFQPAENEMITILHFHLVNPIMLGNKKTKDVQFYAEVMDVVQTLDGGRRNMYDPDEIEEEQRERERRNKINAEFQSFVKRVQELWEKDFPDLHLEFDIPFRELGFPGVPHRSTAFIMPTVNCLVELVEVPFTVVSLNDIEVINLERVGFNLKNFDMAIVFKDFARDVLRIDAIPSKSLDTIKDWLNSVGIKYYESKLNLAWKPILKSIQEDPDGFIEQGGWEFLNMDKSDDEDGEESEQSEDYAPDEDEDEDDGSEEEEDSDDESLVESDEDDDDDDEDDEDEEEAGKTWEELEEEAKRDDKEREREGDSDDERTRKRKGGPGGGAPPKRRK</sequence>
<dbReference type="PANTHER" id="PTHR13980">
    <property type="entry name" value="CDC68 RELATED"/>
    <property type="match status" value="1"/>
</dbReference>
<feature type="domain" description="FACT complex subunit SPT16 middle" evidence="13">
    <location>
        <begin position="540"/>
        <end position="686"/>
    </location>
</feature>
<feature type="domain" description="FACT complex subunit SPT16 N-terminal lobe" evidence="12">
    <location>
        <begin position="8"/>
        <end position="171"/>
    </location>
</feature>
<keyword evidence="8 10" id="KW-0234">DNA repair</keyword>
<dbReference type="EMBL" id="HBFB01031945">
    <property type="protein sequence ID" value="CAD8693717.1"/>
    <property type="molecule type" value="Transcribed_RNA"/>
</dbReference>
<name>A0A7S0S408_9CHLO</name>
<dbReference type="FunFam" id="3.90.230.10:FF:000005">
    <property type="entry name" value="FACT complex subunit spt16"/>
    <property type="match status" value="1"/>
</dbReference>
<evidence type="ECO:0000256" key="4">
    <source>
        <dbReference type="ARBA" id="ARBA00022763"/>
    </source>
</evidence>
<dbReference type="InterPro" id="IPR036005">
    <property type="entry name" value="Creatinase/aminopeptidase-like"/>
</dbReference>
<feature type="region of interest" description="Disordered" evidence="11">
    <location>
        <begin position="497"/>
        <end position="517"/>
    </location>
</feature>
<dbReference type="Gene3D" id="2.30.29.30">
    <property type="entry name" value="Pleckstrin-homology domain (PH domain)/Phosphotyrosine-binding domain (PTB)"/>
    <property type="match status" value="1"/>
</dbReference>
<dbReference type="InterPro" id="IPR029148">
    <property type="entry name" value="FACT-SPT16_Nlobe"/>
</dbReference>
<feature type="compositionally biased region" description="Basic and acidic residues" evidence="11">
    <location>
        <begin position="497"/>
        <end position="509"/>
    </location>
</feature>
<dbReference type="InterPro" id="IPR013719">
    <property type="entry name" value="RTT106/SPT16-like_middle_dom"/>
</dbReference>
<dbReference type="AlphaFoldDB" id="A0A7S0S408"/>
<evidence type="ECO:0000313" key="15">
    <source>
        <dbReference type="EMBL" id="CAD8693717.1"/>
    </source>
</evidence>
<evidence type="ECO:0000259" key="13">
    <source>
        <dbReference type="SMART" id="SM01286"/>
    </source>
</evidence>
<evidence type="ECO:0000256" key="9">
    <source>
        <dbReference type="ARBA" id="ARBA00023242"/>
    </source>
</evidence>
<dbReference type="InterPro" id="IPR029149">
    <property type="entry name" value="Creatin/AminoP/Spt16_N"/>
</dbReference>
<dbReference type="InterPro" id="IPR013953">
    <property type="entry name" value="FACT_SPT16_M"/>
</dbReference>
<evidence type="ECO:0000256" key="7">
    <source>
        <dbReference type="ARBA" id="ARBA00023163"/>
    </source>
</evidence>
<keyword evidence="3 10" id="KW-0235">DNA replication</keyword>
<dbReference type="Gene3D" id="2.30.29.150">
    <property type="match status" value="1"/>
</dbReference>
<evidence type="ECO:0000256" key="10">
    <source>
        <dbReference type="RuleBase" id="RU367052"/>
    </source>
</evidence>
<keyword evidence="6" id="KW-0175">Coiled coil</keyword>